<dbReference type="Gene3D" id="1.10.10.350">
    <property type="match status" value="1"/>
</dbReference>
<keyword evidence="3 10" id="KW-0963">Cytoplasm</keyword>
<feature type="short sequence motif" description="'HIGH' region" evidence="10">
    <location>
        <begin position="50"/>
        <end position="58"/>
    </location>
</feature>
<protein>
    <recommendedName>
        <fullName evidence="10">Lysine--tRNA ligase</fullName>
        <ecNumber evidence="10">6.1.1.6</ecNumber>
    </recommendedName>
    <alternativeName>
        <fullName evidence="10">Lysyl-tRNA synthetase</fullName>
        <shortName evidence="10">LysRS</shortName>
    </alternativeName>
</protein>
<evidence type="ECO:0000256" key="10">
    <source>
        <dbReference type="HAMAP-Rule" id="MF_00177"/>
    </source>
</evidence>
<name>A0A0H0XMD2_9SPHN</name>
<comment type="catalytic activity">
    <reaction evidence="9 10">
        <text>tRNA(Lys) + L-lysine + ATP = L-lysyl-tRNA(Lys) + AMP + diphosphate</text>
        <dbReference type="Rhea" id="RHEA:20792"/>
        <dbReference type="Rhea" id="RHEA-COMP:9696"/>
        <dbReference type="Rhea" id="RHEA-COMP:9697"/>
        <dbReference type="ChEBI" id="CHEBI:30616"/>
        <dbReference type="ChEBI" id="CHEBI:32551"/>
        <dbReference type="ChEBI" id="CHEBI:33019"/>
        <dbReference type="ChEBI" id="CHEBI:78442"/>
        <dbReference type="ChEBI" id="CHEBI:78529"/>
        <dbReference type="ChEBI" id="CHEBI:456215"/>
        <dbReference type="EC" id="6.1.1.6"/>
    </reaction>
</comment>
<dbReference type="InterPro" id="IPR008925">
    <property type="entry name" value="aa_tRNA-synth_I_cd-bd_sf"/>
</dbReference>
<keyword evidence="5 10" id="KW-0547">Nucleotide-binding</keyword>
<dbReference type="GO" id="GO:0004824">
    <property type="term" value="F:lysine-tRNA ligase activity"/>
    <property type="evidence" value="ECO:0007669"/>
    <property type="project" value="UniProtKB-UniRule"/>
</dbReference>
<comment type="caution">
    <text evidence="11">The sequence shown here is derived from an EMBL/GenBank/DDBJ whole genome shotgun (WGS) entry which is preliminary data.</text>
</comment>
<dbReference type="NCBIfam" id="NF001968">
    <property type="entry name" value="PRK00750.1-2"/>
    <property type="match status" value="1"/>
</dbReference>
<evidence type="ECO:0000256" key="7">
    <source>
        <dbReference type="ARBA" id="ARBA00022917"/>
    </source>
</evidence>
<evidence type="ECO:0000256" key="1">
    <source>
        <dbReference type="ARBA" id="ARBA00004496"/>
    </source>
</evidence>
<dbReference type="InterPro" id="IPR014729">
    <property type="entry name" value="Rossmann-like_a/b/a_fold"/>
</dbReference>
<sequence>MFSTDLIEAARSSKAWPFQEAQRLAKRFRDGKRAQDGTIEPVLFETGYGPSGLPHIGTFQEVLRTTLVRKAYEIVAADREGNPAPTRLVAFSDDMDGLRKVPDNVPNQAMLTEHLGKPLSRIPDPFEKFESFAAHNNAMLRDFLDRFEFDYEFVAASDRYNTGAFDDALKNVLRHNQAILDIMVPTLRAERAATYSPIMPISPVTGVVLQVPVEVVDADAGIVRFTDEDGSVIEQSALGGMAKLQWKVDFAMRWVAQGVDYEMYGKDLTDTGVQSGRIAKVLGGRKPEGLIYELFLDANGEKISKSKGNGLSIEEWLTYGSEESLGHYIYSNPKSARQLHVGVIPRAVDEYWQFRASIPDQPVEKQLGNPAWNLLRVKDASGAQPPVGAGDTLPVTYGLLLNLVGVLGAEADREQVWSYLANYVEDARPEAHPDLDVLVGKALAYNRDFVAPTLQKRAPEANEASALRALDARLADVPADMAAEDLQTIVYEIGKDEAHGFESLRDWFRAQYETLLGSAQGPRMGSFIALYGVENTRRLIAEALAR</sequence>
<dbReference type="GO" id="GO:0005524">
    <property type="term" value="F:ATP binding"/>
    <property type="evidence" value="ECO:0007669"/>
    <property type="project" value="UniProtKB-UniRule"/>
</dbReference>
<accession>A0A0H0XMD2</accession>
<keyword evidence="7 10" id="KW-0648">Protein biosynthesis</keyword>
<dbReference type="InterPro" id="IPR002904">
    <property type="entry name" value="Lys-tRNA-ligase"/>
</dbReference>
<dbReference type="Proteomes" id="UP000053455">
    <property type="component" value="Unassembled WGS sequence"/>
</dbReference>
<evidence type="ECO:0000256" key="3">
    <source>
        <dbReference type="ARBA" id="ARBA00022490"/>
    </source>
</evidence>
<dbReference type="Gene3D" id="3.40.50.620">
    <property type="entry name" value="HUPs"/>
    <property type="match status" value="2"/>
</dbReference>
<keyword evidence="8 10" id="KW-0030">Aminoacyl-tRNA synthetase</keyword>
<dbReference type="InterPro" id="IPR001412">
    <property type="entry name" value="aa-tRNA-synth_I_CS"/>
</dbReference>
<dbReference type="HAMAP" id="MF_00177">
    <property type="entry name" value="Lys_tRNA_synth_class1"/>
    <property type="match status" value="1"/>
</dbReference>
<comment type="subcellular location">
    <subcellularLocation>
        <location evidence="1 10">Cytoplasm</location>
    </subcellularLocation>
</comment>
<keyword evidence="12" id="KW-1185">Reference proteome</keyword>
<gene>
    <name evidence="11" type="primary">lysK</name>
    <name evidence="10" type="synonym">lysS</name>
    <name evidence="11" type="ORF">AAV99_10845</name>
</gene>
<dbReference type="RefSeq" id="WP_047094068.1">
    <property type="nucleotide sequence ID" value="NZ_LBHU01000003.1"/>
</dbReference>
<dbReference type="SUPFAM" id="SSF52374">
    <property type="entry name" value="Nucleotidylyl transferase"/>
    <property type="match status" value="1"/>
</dbReference>
<dbReference type="AlphaFoldDB" id="A0A0H0XMD2"/>
<dbReference type="NCBIfam" id="TIGR00467">
    <property type="entry name" value="lysS_arch"/>
    <property type="match status" value="1"/>
</dbReference>
<comment type="similarity">
    <text evidence="2 10">Belongs to the class-I aminoacyl-tRNA synthetase family.</text>
</comment>
<dbReference type="SUPFAM" id="SSF48163">
    <property type="entry name" value="An anticodon-binding domain of class I aminoacyl-tRNA synthetases"/>
    <property type="match status" value="1"/>
</dbReference>
<evidence type="ECO:0000256" key="9">
    <source>
        <dbReference type="ARBA" id="ARBA00048573"/>
    </source>
</evidence>
<dbReference type="PROSITE" id="PS00178">
    <property type="entry name" value="AA_TRNA_LIGASE_I"/>
    <property type="match status" value="1"/>
</dbReference>
<proteinExistence type="inferred from homology"/>
<dbReference type="GO" id="GO:0000049">
    <property type="term" value="F:tRNA binding"/>
    <property type="evidence" value="ECO:0007669"/>
    <property type="project" value="InterPro"/>
</dbReference>
<dbReference type="OrthoDB" id="9803151at2"/>
<evidence type="ECO:0000256" key="8">
    <source>
        <dbReference type="ARBA" id="ARBA00023146"/>
    </source>
</evidence>
<organism evidence="11 12">
    <name type="scientific">Aurantiacibacter marinus</name>
    <dbReference type="NCBI Taxonomy" id="874156"/>
    <lineage>
        <taxon>Bacteria</taxon>
        <taxon>Pseudomonadati</taxon>
        <taxon>Pseudomonadota</taxon>
        <taxon>Alphaproteobacteria</taxon>
        <taxon>Sphingomonadales</taxon>
        <taxon>Erythrobacteraceae</taxon>
        <taxon>Aurantiacibacter</taxon>
    </lineage>
</organism>
<dbReference type="EC" id="6.1.1.6" evidence="10"/>
<dbReference type="GO" id="GO:0006430">
    <property type="term" value="P:lysyl-tRNA aminoacylation"/>
    <property type="evidence" value="ECO:0007669"/>
    <property type="project" value="UniProtKB-UniRule"/>
</dbReference>
<keyword evidence="6 10" id="KW-0067">ATP-binding</keyword>
<evidence type="ECO:0000313" key="12">
    <source>
        <dbReference type="Proteomes" id="UP000053455"/>
    </source>
</evidence>
<dbReference type="GO" id="GO:0005737">
    <property type="term" value="C:cytoplasm"/>
    <property type="evidence" value="ECO:0007669"/>
    <property type="project" value="UniProtKB-SubCell"/>
</dbReference>
<keyword evidence="4 10" id="KW-0436">Ligase</keyword>
<dbReference type="STRING" id="874156.GCA_001021555_02268"/>
<feature type="binding site" evidence="10">
    <location>
        <position position="305"/>
    </location>
    <ligand>
        <name>ATP</name>
        <dbReference type="ChEBI" id="CHEBI:30616"/>
    </ligand>
</feature>
<feature type="short sequence motif" description="'KMSKS' region" evidence="10">
    <location>
        <begin position="302"/>
        <end position="306"/>
    </location>
</feature>
<reference evidence="11 12" key="1">
    <citation type="submission" date="2015-04" db="EMBL/GenBank/DDBJ databases">
        <title>The draft genome sequence of Erythrobacter marinus HWDM-33.</title>
        <authorList>
            <person name="Zhuang L."/>
            <person name="Liu Y."/>
            <person name="Shao Z."/>
        </authorList>
    </citation>
    <scope>NUCLEOTIDE SEQUENCE [LARGE SCALE GENOMIC DNA]</scope>
    <source>
        <strain evidence="11 12">HWDM-33</strain>
    </source>
</reference>
<evidence type="ECO:0000256" key="2">
    <source>
        <dbReference type="ARBA" id="ARBA00005594"/>
    </source>
</evidence>
<dbReference type="PANTHER" id="PTHR37940">
    <property type="entry name" value="LYSINE--TRNA LIGASE"/>
    <property type="match status" value="1"/>
</dbReference>
<dbReference type="PANTHER" id="PTHR37940:SF1">
    <property type="entry name" value="LYSINE--TRNA LIGASE"/>
    <property type="match status" value="1"/>
</dbReference>
<evidence type="ECO:0000256" key="5">
    <source>
        <dbReference type="ARBA" id="ARBA00022741"/>
    </source>
</evidence>
<evidence type="ECO:0000256" key="6">
    <source>
        <dbReference type="ARBA" id="ARBA00022840"/>
    </source>
</evidence>
<dbReference type="Pfam" id="PF01921">
    <property type="entry name" value="tRNA-synt_1f"/>
    <property type="match status" value="1"/>
</dbReference>
<evidence type="ECO:0000313" key="11">
    <source>
        <dbReference type="EMBL" id="KLI63176.1"/>
    </source>
</evidence>
<dbReference type="InterPro" id="IPR020751">
    <property type="entry name" value="aa-tRNA-synth_I_codon-bd_sub2"/>
</dbReference>
<dbReference type="PATRIC" id="fig|874156.12.peg.2224"/>
<dbReference type="EMBL" id="LBHU01000003">
    <property type="protein sequence ID" value="KLI63176.1"/>
    <property type="molecule type" value="Genomic_DNA"/>
</dbReference>
<evidence type="ECO:0000256" key="4">
    <source>
        <dbReference type="ARBA" id="ARBA00022598"/>
    </source>
</evidence>